<feature type="region of interest" description="Disordered" evidence="2">
    <location>
        <begin position="393"/>
        <end position="444"/>
    </location>
</feature>
<dbReference type="SUPFAM" id="SSF140459">
    <property type="entry name" value="PE/PPE dimer-like"/>
    <property type="match status" value="1"/>
</dbReference>
<dbReference type="Pfam" id="PF00823">
    <property type="entry name" value="PPE"/>
    <property type="match status" value="1"/>
</dbReference>
<evidence type="ECO:0000259" key="3">
    <source>
        <dbReference type="Pfam" id="PF00823"/>
    </source>
</evidence>
<dbReference type="RefSeq" id="WP_138228032.1">
    <property type="nucleotide sequence ID" value="NZ_AP022577.1"/>
</dbReference>
<evidence type="ECO:0000256" key="1">
    <source>
        <dbReference type="ARBA" id="ARBA00010652"/>
    </source>
</evidence>
<dbReference type="Proteomes" id="UP000465609">
    <property type="component" value="Chromosome"/>
</dbReference>
<name>A0ABM7IFR1_9MYCO</name>
<keyword evidence="5" id="KW-1185">Reference proteome</keyword>
<evidence type="ECO:0000313" key="5">
    <source>
        <dbReference type="Proteomes" id="UP000465609"/>
    </source>
</evidence>
<comment type="similarity">
    <text evidence="1">Belongs to the mycobacterial PPE family.</text>
</comment>
<feature type="compositionally biased region" description="Low complexity" evidence="2">
    <location>
        <begin position="247"/>
        <end position="258"/>
    </location>
</feature>
<protein>
    <submittedName>
        <fullName evidence="4">PPE family protein</fullName>
    </submittedName>
</protein>
<gene>
    <name evidence="4" type="ORF">MAUB_34720</name>
</gene>
<dbReference type="PANTHER" id="PTHR46766">
    <property type="entry name" value="GLUTAMINE-RICH PROTEIN 2"/>
    <property type="match status" value="1"/>
</dbReference>
<dbReference type="Gene3D" id="1.20.1260.20">
    <property type="entry name" value="PPE superfamily"/>
    <property type="match status" value="1"/>
</dbReference>
<feature type="region of interest" description="Disordered" evidence="2">
    <location>
        <begin position="247"/>
        <end position="271"/>
    </location>
</feature>
<feature type="compositionally biased region" description="Low complexity" evidence="2">
    <location>
        <begin position="393"/>
        <end position="404"/>
    </location>
</feature>
<dbReference type="EMBL" id="AP022577">
    <property type="protein sequence ID" value="BBX85599.1"/>
    <property type="molecule type" value="Genomic_DNA"/>
</dbReference>
<dbReference type="InterPro" id="IPR038332">
    <property type="entry name" value="PPE_sf"/>
</dbReference>
<feature type="compositionally biased region" description="Basic and acidic residues" evidence="2">
    <location>
        <begin position="416"/>
        <end position="427"/>
    </location>
</feature>
<sequence length="444" mass="44781">MAPFLPAMPAMFYGAFPPEVNTGRLMAGAGPAPMLQAAAGWEALAIALETQAVELSASLSELSANWSGMGSERAVTATMPMVTWLHTTAIQAQKRAMQALAQAESYTVALASTPQLPEIETNHVTHAVLEGTNFLGINTVPIGFNEADYARMWALAGAVMEAYNAETTMNTLFEPILPATPIVIPGVGEATEAAIVAQAVMGVSEAVARNLVIAQVAGQSVIEDAALMVGNAASQASFAGGAAQNQASKAESAAQRASEQQDKGQQGTQMMMQVASQVGSQVAQLPQQLGQLITQPVQQLSQPMQQVTQIFSQLGSSFGQNNGPQIGLMGASPFSNHPLAGGSGATSGAGLVRAASLPGMGGSAPRTPLMASLVGSLEGPSTASLEAGAAAGASGAGKAPVSSAGGAGTGMGPGGKAEKGGGTREALKAPGVLVQDLDDDDDDW</sequence>
<dbReference type="InterPro" id="IPR000030">
    <property type="entry name" value="PPE_dom"/>
</dbReference>
<feature type="compositionally biased region" description="Gly residues" evidence="2">
    <location>
        <begin position="405"/>
        <end position="415"/>
    </location>
</feature>
<proteinExistence type="inferred from homology"/>
<accession>A0ABM7IFR1</accession>
<reference evidence="4 5" key="1">
    <citation type="journal article" date="2019" name="Emerg. Microbes Infect.">
        <title>Comprehensive subspecies identification of 175 nontuberculous mycobacteria species based on 7547 genomic profiles.</title>
        <authorList>
            <person name="Matsumoto Y."/>
            <person name="Kinjo T."/>
            <person name="Motooka D."/>
            <person name="Nabeya D."/>
            <person name="Jung N."/>
            <person name="Uechi K."/>
            <person name="Horii T."/>
            <person name="Iida T."/>
            <person name="Fujita J."/>
            <person name="Nakamura S."/>
        </authorList>
    </citation>
    <scope>NUCLEOTIDE SEQUENCE [LARGE SCALE GENOMIC DNA]</scope>
    <source>
        <strain evidence="4 5">JCM 15296</strain>
    </source>
</reference>
<evidence type="ECO:0000256" key="2">
    <source>
        <dbReference type="SAM" id="MobiDB-lite"/>
    </source>
</evidence>
<organism evidence="4 5">
    <name type="scientific">Mycolicibacterium aubagnense</name>
    <dbReference type="NCBI Taxonomy" id="319707"/>
    <lineage>
        <taxon>Bacteria</taxon>
        <taxon>Bacillati</taxon>
        <taxon>Actinomycetota</taxon>
        <taxon>Actinomycetes</taxon>
        <taxon>Mycobacteriales</taxon>
        <taxon>Mycobacteriaceae</taxon>
        <taxon>Mycolicibacterium</taxon>
    </lineage>
</organism>
<dbReference type="PANTHER" id="PTHR46766:SF1">
    <property type="entry name" value="GLUTAMINE-RICH PROTEIN 2"/>
    <property type="match status" value="1"/>
</dbReference>
<evidence type="ECO:0000313" key="4">
    <source>
        <dbReference type="EMBL" id="BBX85599.1"/>
    </source>
</evidence>
<feature type="domain" description="PPE" evidence="3">
    <location>
        <begin position="13"/>
        <end position="169"/>
    </location>
</feature>